<evidence type="ECO:0000259" key="5">
    <source>
        <dbReference type="Pfam" id="PF01979"/>
    </source>
</evidence>
<dbReference type="PANTHER" id="PTHR11647">
    <property type="entry name" value="HYDRANTOINASE/DIHYDROPYRIMIDINASE FAMILY MEMBER"/>
    <property type="match status" value="1"/>
</dbReference>
<evidence type="ECO:0000313" key="6">
    <source>
        <dbReference type="EMBL" id="SES91868.1"/>
    </source>
</evidence>
<reference evidence="6 7" key="1">
    <citation type="submission" date="2016-10" db="EMBL/GenBank/DDBJ databases">
        <authorList>
            <person name="de Groot N.N."/>
        </authorList>
    </citation>
    <scope>NUCLEOTIDE SEQUENCE [LARGE SCALE GENOMIC DNA]</scope>
    <source>
        <strain evidence="6 7">IBRC-M 10780</strain>
    </source>
</reference>
<keyword evidence="1" id="KW-0482">Metalloprotease</keyword>
<dbReference type="GO" id="GO:0005737">
    <property type="term" value="C:cytoplasm"/>
    <property type="evidence" value="ECO:0007669"/>
    <property type="project" value="UniProtKB-SubCell"/>
</dbReference>
<dbReference type="InterPro" id="IPR050378">
    <property type="entry name" value="Metallo-dep_Hydrolases_sf"/>
</dbReference>
<evidence type="ECO:0000256" key="3">
    <source>
        <dbReference type="PIRSR" id="PIRSR001238-2"/>
    </source>
</evidence>
<keyword evidence="1" id="KW-0645">Protease</keyword>
<feature type="binding site" evidence="3">
    <location>
        <position position="191"/>
    </location>
    <ligand>
        <name>substrate</name>
    </ligand>
</feature>
<comment type="subcellular location">
    <subcellularLocation>
        <location evidence="1">Cytoplasm</location>
    </subcellularLocation>
</comment>
<feature type="binding site" evidence="3">
    <location>
        <position position="158"/>
    </location>
    <ligand>
        <name>substrate</name>
    </ligand>
</feature>
<dbReference type="Gene3D" id="2.30.40.10">
    <property type="entry name" value="Urease, subunit C, domain 1"/>
    <property type="match status" value="1"/>
</dbReference>
<feature type="binding site" evidence="3">
    <location>
        <begin position="96"/>
        <end position="98"/>
    </location>
    <ligand>
        <name>substrate</name>
    </ligand>
</feature>
<name>A0A1I0ACH6_9BACI</name>
<dbReference type="InterPro" id="IPR011059">
    <property type="entry name" value="Metal-dep_hydrolase_composite"/>
</dbReference>
<keyword evidence="1 4" id="KW-0862">Zinc</keyword>
<dbReference type="Gene3D" id="3.20.20.140">
    <property type="entry name" value="Metal-dependent hydrolases"/>
    <property type="match status" value="1"/>
</dbReference>
<protein>
    <recommendedName>
        <fullName evidence="1">Isoaspartyl dipeptidase</fullName>
        <ecNumber evidence="1">3.4.19.-</ecNumber>
    </recommendedName>
</protein>
<dbReference type="AlphaFoldDB" id="A0A1I0ACH6"/>
<dbReference type="GO" id="GO:0006508">
    <property type="term" value="P:proteolysis"/>
    <property type="evidence" value="ECO:0007669"/>
    <property type="project" value="UniProtKB-KW"/>
</dbReference>
<feature type="binding site" evidence="4">
    <location>
        <position position="303"/>
    </location>
    <ligand>
        <name>Zn(2+)</name>
        <dbReference type="ChEBI" id="CHEBI:29105"/>
        <label>1</label>
        <note>catalytic</note>
    </ligand>
</feature>
<dbReference type="PIRSF" id="PIRSF001238">
    <property type="entry name" value="IadA"/>
    <property type="match status" value="1"/>
</dbReference>
<feature type="binding site" evidence="4">
    <location>
        <position position="91"/>
    </location>
    <ligand>
        <name>Zn(2+)</name>
        <dbReference type="ChEBI" id="CHEBI:29105"/>
        <label>1</label>
        <note>catalytic</note>
    </ligand>
</feature>
<dbReference type="InterPro" id="IPR032466">
    <property type="entry name" value="Metal_Hydrolase"/>
</dbReference>
<sequence length="407" mass="43475">MNNEDSYRLVVLTGSMKSMGRGWKSMLTLIKNGAVYTPTYIGSQDILLMEGKIAKIGEISEEVVRELGVETTIVDATGKVVTPGFIDPHVHLIGGGGEGGFATRTPELQLSDVVSAGITTVVGLLGTDGTTRHMTSLLAKARGLEEEGISTFIYTGNYHVPTPTITGSVKDDVIIIDKVIGAGEIAISDSRSGQPTVDEIAKVVAEARIGGLLSGKAGVTHFHVGPGKERLSLLHKIIDNYELPPSKIYATHINRSKELVDDAIELARKGAFVDLTAGEDTYELIGYYKENGGDMDQLTISSDGNGSLPKFDEAGNLVGLGVASQKTLYQQVVAAVKTNGMALEEVLPLVTSNTARALHFETKGNVREGMDADLLVLSEETLELEHVFAKGQHMVHNQTVITKGTFE</sequence>
<dbReference type="Pfam" id="PF01979">
    <property type="entry name" value="Amidohydro_1"/>
    <property type="match status" value="1"/>
</dbReference>
<dbReference type="InterPro" id="IPR006680">
    <property type="entry name" value="Amidohydro-rel"/>
</dbReference>
<dbReference type="Proteomes" id="UP000198618">
    <property type="component" value="Unassembled WGS sequence"/>
</dbReference>
<keyword evidence="7" id="KW-1185">Reference proteome</keyword>
<feature type="binding site" evidence="3">
    <location>
        <position position="307"/>
    </location>
    <ligand>
        <name>substrate</name>
    </ligand>
</feature>
<dbReference type="STRING" id="930131.SAMN05216389_103181"/>
<feature type="binding site" evidence="3">
    <location>
        <position position="127"/>
    </location>
    <ligand>
        <name>substrate</name>
    </ligand>
</feature>
<evidence type="ECO:0000256" key="4">
    <source>
        <dbReference type="PIRSR" id="PIRSR001238-3"/>
    </source>
</evidence>
<evidence type="ECO:0000256" key="1">
    <source>
        <dbReference type="PIRNR" id="PIRNR001238"/>
    </source>
</evidence>
<comment type="cofactor">
    <cofactor evidence="1 4">
        <name>Zn(2+)</name>
        <dbReference type="ChEBI" id="CHEBI:29105"/>
    </cofactor>
    <text evidence="1 4">Binds 2 Zn(2+) ions per subunit.</text>
</comment>
<gene>
    <name evidence="6" type="ORF">SAMN05216389_103181</name>
</gene>
<feature type="binding site" evidence="3">
    <location>
        <position position="255"/>
    </location>
    <ligand>
        <name>substrate</name>
    </ligand>
</feature>
<feature type="binding site" evidence="4">
    <location>
        <position position="252"/>
    </location>
    <ligand>
        <name>Zn(2+)</name>
        <dbReference type="ChEBI" id="CHEBI:29105"/>
        <label>2</label>
        <note>catalytic</note>
    </ligand>
</feature>
<feature type="binding site" evidence="4">
    <location>
        <position position="223"/>
    </location>
    <ligand>
        <name>Zn(2+)</name>
        <dbReference type="ChEBI" id="CHEBI:29105"/>
        <label>2</label>
        <note>catalytic</note>
    </ligand>
</feature>
<feature type="active site" description="Proton acceptor" evidence="2">
    <location>
        <position position="303"/>
    </location>
</feature>
<dbReference type="PANTHER" id="PTHR11647:SF1">
    <property type="entry name" value="COLLAPSIN RESPONSE MEDIATOR PROTEIN"/>
    <property type="match status" value="1"/>
</dbReference>
<dbReference type="NCBIfam" id="TIGR01975">
    <property type="entry name" value="isoAsp_dipep"/>
    <property type="match status" value="1"/>
</dbReference>
<evidence type="ECO:0000313" key="7">
    <source>
        <dbReference type="Proteomes" id="UP000198618"/>
    </source>
</evidence>
<dbReference type="GO" id="GO:0046872">
    <property type="term" value="F:metal ion binding"/>
    <property type="evidence" value="ECO:0007669"/>
    <property type="project" value="UniProtKB-KW"/>
</dbReference>
<comment type="similarity">
    <text evidence="1">Belongs to the peptidase M38 family.</text>
</comment>
<dbReference type="GO" id="GO:0008798">
    <property type="term" value="F:beta-aspartyl-peptidase activity"/>
    <property type="evidence" value="ECO:0007669"/>
    <property type="project" value="InterPro"/>
</dbReference>
<comment type="function">
    <text evidence="1">Catalyzes the hydrolytic cleavage of a subset of L-isoaspartyl (L-beta-aspartyl) dipeptides. Used to degrade proteins damaged by L-isoaspartyl residues formation.</text>
</comment>
<comment type="PTM">
    <text evidence="1">Carboxylation allows a single lysine to coordinate two zinc ions.</text>
</comment>
<dbReference type="GO" id="GO:0008237">
    <property type="term" value="F:metallopeptidase activity"/>
    <property type="evidence" value="ECO:0007669"/>
    <property type="project" value="UniProtKB-KW"/>
</dbReference>
<feature type="binding site" evidence="4">
    <location>
        <position position="89"/>
    </location>
    <ligand>
        <name>Zn(2+)</name>
        <dbReference type="ChEBI" id="CHEBI:29105"/>
        <label>1</label>
        <note>catalytic</note>
    </ligand>
</feature>
<keyword evidence="1" id="KW-0378">Hydrolase</keyword>
<dbReference type="EC" id="3.4.19.-" evidence="1"/>
<dbReference type="InterPro" id="IPR010229">
    <property type="entry name" value="Pept_M38_dipep"/>
</dbReference>
<dbReference type="GO" id="GO:0016810">
    <property type="term" value="F:hydrolase activity, acting on carbon-nitrogen (but not peptide) bonds"/>
    <property type="evidence" value="ECO:0007669"/>
    <property type="project" value="InterPro"/>
</dbReference>
<dbReference type="EMBL" id="FOHE01000003">
    <property type="protein sequence ID" value="SES91868.1"/>
    <property type="molecule type" value="Genomic_DNA"/>
</dbReference>
<dbReference type="SUPFAM" id="SSF51338">
    <property type="entry name" value="Composite domain of metallo-dependent hydrolases"/>
    <property type="match status" value="1"/>
</dbReference>
<proteinExistence type="inferred from homology"/>
<keyword evidence="1 4" id="KW-0479">Metal-binding</keyword>
<accession>A0A1I0ACH6</accession>
<feature type="domain" description="Amidohydrolase-related" evidence="5">
    <location>
        <begin position="80"/>
        <end position="391"/>
    </location>
</feature>
<evidence type="ECO:0000256" key="2">
    <source>
        <dbReference type="PIRSR" id="PIRSR001238-1"/>
    </source>
</evidence>
<organism evidence="6 7">
    <name type="scientific">Oceanobacillus limi</name>
    <dbReference type="NCBI Taxonomy" id="930131"/>
    <lineage>
        <taxon>Bacteria</taxon>
        <taxon>Bacillati</taxon>
        <taxon>Bacillota</taxon>
        <taxon>Bacilli</taxon>
        <taxon>Bacillales</taxon>
        <taxon>Bacillaceae</taxon>
        <taxon>Oceanobacillus</taxon>
    </lineage>
</organism>
<dbReference type="SUPFAM" id="SSF51556">
    <property type="entry name" value="Metallo-dependent hydrolases"/>
    <property type="match status" value="1"/>
</dbReference>